<evidence type="ECO:0000313" key="4">
    <source>
        <dbReference type="Proteomes" id="UP001159427"/>
    </source>
</evidence>
<feature type="transmembrane region" description="Helical" evidence="2">
    <location>
        <begin position="129"/>
        <end position="147"/>
    </location>
</feature>
<organism evidence="3 4">
    <name type="scientific">Porites evermanni</name>
    <dbReference type="NCBI Taxonomy" id="104178"/>
    <lineage>
        <taxon>Eukaryota</taxon>
        <taxon>Metazoa</taxon>
        <taxon>Cnidaria</taxon>
        <taxon>Anthozoa</taxon>
        <taxon>Hexacorallia</taxon>
        <taxon>Scleractinia</taxon>
        <taxon>Fungiina</taxon>
        <taxon>Poritidae</taxon>
        <taxon>Porites</taxon>
    </lineage>
</organism>
<keyword evidence="2" id="KW-1133">Transmembrane helix</keyword>
<dbReference type="Gene3D" id="2.60.40.640">
    <property type="match status" value="2"/>
</dbReference>
<dbReference type="InterPro" id="IPR028934">
    <property type="entry name" value="Vps26-related"/>
</dbReference>
<dbReference type="EMBL" id="CALNXI010000287">
    <property type="protein sequence ID" value="CAH3024048.1"/>
    <property type="molecule type" value="Genomic_DNA"/>
</dbReference>
<evidence type="ECO:0000256" key="1">
    <source>
        <dbReference type="ARBA" id="ARBA00009100"/>
    </source>
</evidence>
<dbReference type="Pfam" id="PF03643">
    <property type="entry name" value="Vps26"/>
    <property type="match status" value="1"/>
</dbReference>
<keyword evidence="4" id="KW-1185">Reference proteome</keyword>
<evidence type="ECO:0000313" key="3">
    <source>
        <dbReference type="EMBL" id="CAH3024048.1"/>
    </source>
</evidence>
<dbReference type="PANTHER" id="PTHR12233">
    <property type="entry name" value="VACUOLAR PROTEIN SORTING 26 RELATED"/>
    <property type="match status" value="1"/>
</dbReference>
<gene>
    <name evidence="3" type="ORF">PEVE_00021419</name>
</gene>
<protein>
    <recommendedName>
        <fullName evidence="5">Down syndrome critical region protein 3</fullName>
    </recommendedName>
</protein>
<proteinExistence type="inferred from homology"/>
<evidence type="ECO:0000256" key="2">
    <source>
        <dbReference type="SAM" id="Phobius"/>
    </source>
</evidence>
<keyword evidence="2" id="KW-0472">Membrane</keyword>
<keyword evidence="2" id="KW-0812">Transmembrane</keyword>
<reference evidence="3 4" key="1">
    <citation type="submission" date="2022-05" db="EMBL/GenBank/DDBJ databases">
        <authorList>
            <consortium name="Genoscope - CEA"/>
            <person name="William W."/>
        </authorList>
    </citation>
    <scope>NUCLEOTIDE SEQUENCE [LARGE SCALE GENOMIC DNA]</scope>
</reference>
<comment type="caution">
    <text evidence="3">The sequence shown here is derived from an EMBL/GenBank/DDBJ whole genome shotgun (WGS) entry which is preliminary data.</text>
</comment>
<accession>A0ABN8MAS5</accession>
<dbReference type="InterPro" id="IPR014752">
    <property type="entry name" value="Arrestin-like_C"/>
</dbReference>
<comment type="similarity">
    <text evidence="1">Belongs to the VPS26 family.</text>
</comment>
<dbReference type="Proteomes" id="UP001159427">
    <property type="component" value="Unassembled WGS sequence"/>
</dbReference>
<evidence type="ECO:0008006" key="5">
    <source>
        <dbReference type="Google" id="ProtNLM"/>
    </source>
</evidence>
<sequence>MATMEIRLKRVNKIYYEGDIVKGVIVVQSRGELAHNGITLTMEGAVNLQLSAKSVGVFEAFYNSLKPIQLTELPFEIPLKPKGSKPLYETYHGVFVNIQYHLRAEMKRPLLNKDLQSQAEFIVENKVKLYYLLVLLLTLVLFLQLNIVERAKIPKFLVKGSLDCAQCSITKPFTGELEVVHSDKPIKSIELQLVRVETCGCAEGYSKDATEIQNIQIAEGDVCRGIKIPIYMIFPRLFTCPTLATANFKIEFEVNVVIVLQDDHLITENFPIKVIRC</sequence>
<name>A0ABN8MAS5_9CNID</name>